<evidence type="ECO:0000313" key="2">
    <source>
        <dbReference type="Proteomes" id="UP000479000"/>
    </source>
</evidence>
<organism evidence="1 2">
    <name type="scientific">Nesidiocoris tenuis</name>
    <dbReference type="NCBI Taxonomy" id="355587"/>
    <lineage>
        <taxon>Eukaryota</taxon>
        <taxon>Metazoa</taxon>
        <taxon>Ecdysozoa</taxon>
        <taxon>Arthropoda</taxon>
        <taxon>Hexapoda</taxon>
        <taxon>Insecta</taxon>
        <taxon>Pterygota</taxon>
        <taxon>Neoptera</taxon>
        <taxon>Paraneoptera</taxon>
        <taxon>Hemiptera</taxon>
        <taxon>Heteroptera</taxon>
        <taxon>Panheteroptera</taxon>
        <taxon>Cimicomorpha</taxon>
        <taxon>Miridae</taxon>
        <taxon>Dicyphina</taxon>
        <taxon>Nesidiocoris</taxon>
    </lineage>
</organism>
<name>A0A6H5HD74_9HEMI</name>
<reference evidence="1 2" key="1">
    <citation type="submission" date="2020-02" db="EMBL/GenBank/DDBJ databases">
        <authorList>
            <person name="Ferguson B K."/>
        </authorList>
    </citation>
    <scope>NUCLEOTIDE SEQUENCE [LARGE SCALE GENOMIC DNA]</scope>
</reference>
<proteinExistence type="predicted"/>
<keyword evidence="2" id="KW-1185">Reference proteome</keyword>
<accession>A0A6H5HD74</accession>
<dbReference type="AlphaFoldDB" id="A0A6H5HD74"/>
<dbReference type="Proteomes" id="UP000479000">
    <property type="component" value="Unassembled WGS sequence"/>
</dbReference>
<feature type="non-terminal residue" evidence="1">
    <location>
        <position position="91"/>
    </location>
</feature>
<gene>
    <name evidence="1" type="ORF">NTEN_LOCUS20271</name>
</gene>
<dbReference type="EMBL" id="CADCXU010029771">
    <property type="protein sequence ID" value="CAB0015931.1"/>
    <property type="molecule type" value="Genomic_DNA"/>
</dbReference>
<protein>
    <submittedName>
        <fullName evidence="1">Uncharacterized protein</fullName>
    </submittedName>
</protein>
<evidence type="ECO:0000313" key="1">
    <source>
        <dbReference type="EMBL" id="CAB0015931.1"/>
    </source>
</evidence>
<sequence length="91" mass="10391">MMSNCCNPRAAIPFQATFSSAKIPMGSILFTRLLDSVIWKSLAPFWKGRHHPSMPGTIWIGPLYTMLPLSRTKTRCTSYWLTTMRLIISRT</sequence>